<evidence type="ECO:0000313" key="3">
    <source>
        <dbReference type="Proteomes" id="UP000799324"/>
    </source>
</evidence>
<evidence type="ECO:0000313" key="2">
    <source>
        <dbReference type="EMBL" id="KAF2650384.1"/>
    </source>
</evidence>
<evidence type="ECO:0000259" key="1">
    <source>
        <dbReference type="PROSITE" id="PS51819"/>
    </source>
</evidence>
<dbReference type="SUPFAM" id="SSF54593">
    <property type="entry name" value="Glyoxalase/Bleomycin resistance protein/Dihydroxybiphenyl dioxygenase"/>
    <property type="match status" value="1"/>
</dbReference>
<proteinExistence type="predicted"/>
<dbReference type="EMBL" id="MU004456">
    <property type="protein sequence ID" value="KAF2650384.1"/>
    <property type="molecule type" value="Genomic_DNA"/>
</dbReference>
<protein>
    <submittedName>
        <fullName evidence="2">Glyoxalase/Bleomycin resistance protein/Dihydroxybiphenyl dioxygenase</fullName>
    </submittedName>
</protein>
<keyword evidence="3" id="KW-1185">Reference proteome</keyword>
<dbReference type="Proteomes" id="UP000799324">
    <property type="component" value="Unassembled WGS sequence"/>
</dbReference>
<keyword evidence="2" id="KW-0560">Oxidoreductase</keyword>
<organism evidence="2 3">
    <name type="scientific">Lophiostoma macrostomum CBS 122681</name>
    <dbReference type="NCBI Taxonomy" id="1314788"/>
    <lineage>
        <taxon>Eukaryota</taxon>
        <taxon>Fungi</taxon>
        <taxon>Dikarya</taxon>
        <taxon>Ascomycota</taxon>
        <taxon>Pezizomycotina</taxon>
        <taxon>Dothideomycetes</taxon>
        <taxon>Pleosporomycetidae</taxon>
        <taxon>Pleosporales</taxon>
        <taxon>Lophiostomataceae</taxon>
        <taxon>Lophiostoma</taxon>
    </lineage>
</organism>
<dbReference type="Gene3D" id="3.10.180.10">
    <property type="entry name" value="2,3-Dihydroxybiphenyl 1,2-Dioxygenase, domain 1"/>
    <property type="match status" value="1"/>
</dbReference>
<accession>A0A6A6SVZ9</accession>
<dbReference type="OrthoDB" id="16820at2759"/>
<sequence length="224" mass="24673">MACNHANLARRAESNETLPFSYEQGNDSRADPATEGYFINHVALLISDVNATREWYSTVLGMRHVFTFDLAEKYVIMYMAHAQGGRNGTGFQTGEELVRDKNNLAGLVEYYQPDAASKKFDPTPRNTLSHMGLIVPDLAKAQDRFDELGVTIIKRAGVLDFSPSTTNQLIASAWGIDDLAKNETQQNTAAMKPGLEIMGFPEFIIIADPDGNLFEVQALVPTGI</sequence>
<name>A0A6A6SVZ9_9PLEO</name>
<keyword evidence="2" id="KW-0223">Dioxygenase</keyword>
<gene>
    <name evidence="2" type="ORF">K491DRAFT_731448</name>
</gene>
<dbReference type="Pfam" id="PF00903">
    <property type="entry name" value="Glyoxalase"/>
    <property type="match status" value="1"/>
</dbReference>
<dbReference type="PROSITE" id="PS51819">
    <property type="entry name" value="VOC"/>
    <property type="match status" value="1"/>
</dbReference>
<reference evidence="2" key="1">
    <citation type="journal article" date="2020" name="Stud. Mycol.">
        <title>101 Dothideomycetes genomes: a test case for predicting lifestyles and emergence of pathogens.</title>
        <authorList>
            <person name="Haridas S."/>
            <person name="Albert R."/>
            <person name="Binder M."/>
            <person name="Bloem J."/>
            <person name="Labutti K."/>
            <person name="Salamov A."/>
            <person name="Andreopoulos B."/>
            <person name="Baker S."/>
            <person name="Barry K."/>
            <person name="Bills G."/>
            <person name="Bluhm B."/>
            <person name="Cannon C."/>
            <person name="Castanera R."/>
            <person name="Culley D."/>
            <person name="Daum C."/>
            <person name="Ezra D."/>
            <person name="Gonzalez J."/>
            <person name="Henrissat B."/>
            <person name="Kuo A."/>
            <person name="Liang C."/>
            <person name="Lipzen A."/>
            <person name="Lutzoni F."/>
            <person name="Magnuson J."/>
            <person name="Mondo S."/>
            <person name="Nolan M."/>
            <person name="Ohm R."/>
            <person name="Pangilinan J."/>
            <person name="Park H.-J."/>
            <person name="Ramirez L."/>
            <person name="Alfaro M."/>
            <person name="Sun H."/>
            <person name="Tritt A."/>
            <person name="Yoshinaga Y."/>
            <person name="Zwiers L.-H."/>
            <person name="Turgeon B."/>
            <person name="Goodwin S."/>
            <person name="Spatafora J."/>
            <person name="Crous P."/>
            <person name="Grigoriev I."/>
        </authorList>
    </citation>
    <scope>NUCLEOTIDE SEQUENCE</scope>
    <source>
        <strain evidence="2">CBS 122681</strain>
    </source>
</reference>
<feature type="domain" description="VOC" evidence="1">
    <location>
        <begin position="38"/>
        <end position="219"/>
    </location>
</feature>
<dbReference type="InterPro" id="IPR004360">
    <property type="entry name" value="Glyas_Fos-R_dOase_dom"/>
</dbReference>
<dbReference type="InterPro" id="IPR037523">
    <property type="entry name" value="VOC_core"/>
</dbReference>
<dbReference type="GO" id="GO:0051213">
    <property type="term" value="F:dioxygenase activity"/>
    <property type="evidence" value="ECO:0007669"/>
    <property type="project" value="UniProtKB-KW"/>
</dbReference>
<dbReference type="AlphaFoldDB" id="A0A6A6SVZ9"/>
<dbReference type="InterPro" id="IPR029068">
    <property type="entry name" value="Glyas_Bleomycin-R_OHBP_Dase"/>
</dbReference>